<dbReference type="Pfam" id="PF21969">
    <property type="entry name" value="MGS_GT"/>
    <property type="match status" value="1"/>
</dbReference>
<dbReference type="STRING" id="195522.BD01_1647"/>
<dbReference type="SUPFAM" id="SSF53448">
    <property type="entry name" value="Nucleotide-diphospho-sugar transferases"/>
    <property type="match status" value="1"/>
</dbReference>
<dbReference type="InterPro" id="IPR050256">
    <property type="entry name" value="Glycosyltransferase_2"/>
</dbReference>
<dbReference type="PANTHER" id="PTHR48090:SF10">
    <property type="entry name" value="GLUCOSYL-3-PHOSPHOGLYCERATE SYNTHASE"/>
    <property type="match status" value="1"/>
</dbReference>
<proteinExistence type="inferred from homology"/>
<evidence type="ECO:0000256" key="1">
    <source>
        <dbReference type="ARBA" id="ARBA00006739"/>
    </source>
</evidence>
<dbReference type="HOGENOM" id="CLU_052035_0_0_2"/>
<evidence type="ECO:0000259" key="4">
    <source>
        <dbReference type="Pfam" id="PF21969"/>
    </source>
</evidence>
<evidence type="ECO:0000313" key="5">
    <source>
        <dbReference type="EMBL" id="AHL23251.1"/>
    </source>
</evidence>
<dbReference type="EMBL" id="CP007264">
    <property type="protein sequence ID" value="AHL23251.1"/>
    <property type="molecule type" value="Genomic_DNA"/>
</dbReference>
<name>W8P3B4_9EURY</name>
<reference evidence="5 6" key="1">
    <citation type="submission" date="2014-02" db="EMBL/GenBank/DDBJ databases">
        <title>Genome Sequence of an Hyperthermophilic Archaeon, Thermococcus nautili 30-1, producing viral vesicles.</title>
        <authorList>
            <person name="Oberto J."/>
            <person name="Gaudin M."/>
            <person name="Cossu M."/>
            <person name="Gorlas A."/>
            <person name="Slesarev A."/>
            <person name="Marguet E."/>
            <person name="Forterre P."/>
        </authorList>
    </citation>
    <scope>NUCLEOTIDE SEQUENCE [LARGE SCALE GENOMIC DNA]</scope>
    <source>
        <strain evidence="5 6">30-1</strain>
    </source>
</reference>
<keyword evidence="2" id="KW-0328">Glycosyltransferase</keyword>
<dbReference type="GO" id="GO:0016757">
    <property type="term" value="F:glycosyltransferase activity"/>
    <property type="evidence" value="ECO:0007669"/>
    <property type="project" value="UniProtKB-KW"/>
</dbReference>
<dbReference type="AlphaFoldDB" id="W8P3B4"/>
<dbReference type="PANTHER" id="PTHR48090">
    <property type="entry name" value="UNDECAPRENYL-PHOSPHATE 4-DEOXY-4-FORMAMIDO-L-ARABINOSE TRANSFERASE-RELATED"/>
    <property type="match status" value="1"/>
</dbReference>
<keyword evidence="6" id="KW-1185">Reference proteome</keyword>
<sequence>MRVVVGIPSYNNAGTIGFVVRQAAEGLARYFGGGIIVNADGGSTDGTWEVVMGTEVPEGVEVHSFTYRWPIPGKGSAVKELMEFALGRDADVLVLVDSDLRSITPEWIRLLAEPIGRGYDFVAPLYLRHKWDGTITNGIAYPMTVSLYGRDVRQPIGGDFGLGRKLMELCLSEDVWNTHVARFGIDIFLTTTAIANGLRIVQAPLGVKVHDPKDPAQSLGPMFNQVVGTLFMLMGRYEDVWMNVRKIEPVPVFGDFRGGEPEPVNVTLELLERKARELFSQYERVLKRVLRPGTFEAVRGALRDFDFDDRLWSHVLYEGAAAYRKGIMGEAEPLIPLYFAKTADFVRRTLDASTEEAEKLVRERAKVFMEEKDYLLELWKNGEA</sequence>
<protein>
    <submittedName>
        <fullName evidence="5">Glycosyltransferases involved in cell wall biogenesis</fullName>
    </submittedName>
</protein>
<gene>
    <name evidence="5" type="ORF">BD01_1647</name>
</gene>
<organism evidence="5 6">
    <name type="scientific">Thermococcus nautili</name>
    <dbReference type="NCBI Taxonomy" id="195522"/>
    <lineage>
        <taxon>Archaea</taxon>
        <taxon>Methanobacteriati</taxon>
        <taxon>Methanobacteriota</taxon>
        <taxon>Thermococci</taxon>
        <taxon>Thermococcales</taxon>
        <taxon>Thermococcaceae</taxon>
        <taxon>Thermococcus</taxon>
    </lineage>
</organism>
<dbReference type="RefSeq" id="WP_042691744.1">
    <property type="nucleotide sequence ID" value="NZ_CP007264.1"/>
</dbReference>
<dbReference type="InterPro" id="IPR029044">
    <property type="entry name" value="Nucleotide-diphossugar_trans"/>
</dbReference>
<dbReference type="OrthoDB" id="11098at2157"/>
<evidence type="ECO:0000313" key="6">
    <source>
        <dbReference type="Proteomes" id="UP000019434"/>
    </source>
</evidence>
<dbReference type="GeneID" id="24958492"/>
<dbReference type="Gene3D" id="3.90.550.10">
    <property type="entry name" value="Spore Coat Polysaccharide Biosynthesis Protein SpsA, Chain A"/>
    <property type="match status" value="1"/>
</dbReference>
<dbReference type="KEGG" id="tnu:BD01_1647"/>
<evidence type="ECO:0000256" key="2">
    <source>
        <dbReference type="ARBA" id="ARBA00022676"/>
    </source>
</evidence>
<comment type="similarity">
    <text evidence="1">Belongs to the glycosyltransferase 2 family.</text>
</comment>
<feature type="domain" description="Mannosylglycerate synthase GT" evidence="4">
    <location>
        <begin position="72"/>
        <end position="202"/>
    </location>
</feature>
<dbReference type="eggNOG" id="arCOG00894">
    <property type="taxonomic scope" value="Archaea"/>
</dbReference>
<evidence type="ECO:0000256" key="3">
    <source>
        <dbReference type="ARBA" id="ARBA00022679"/>
    </source>
</evidence>
<accession>W8P3B4</accession>
<dbReference type="Proteomes" id="UP000019434">
    <property type="component" value="Chromosome"/>
</dbReference>
<keyword evidence="3 5" id="KW-0808">Transferase</keyword>
<dbReference type="InterPro" id="IPR054145">
    <property type="entry name" value="MGS_GT"/>
</dbReference>